<gene>
    <name evidence="3" type="ORF">F53441_6655</name>
</gene>
<reference evidence="3" key="1">
    <citation type="submission" date="2020-01" db="EMBL/GenBank/DDBJ databases">
        <title>Identification and distribution of gene clusters putatively required for synthesis of sphingolipid metabolism inhibitors in phylogenetically diverse species of the filamentous fungus Fusarium.</title>
        <authorList>
            <person name="Kim H.-S."/>
            <person name="Busman M."/>
            <person name="Brown D.W."/>
            <person name="Divon H."/>
            <person name="Uhlig S."/>
            <person name="Proctor R.H."/>
        </authorList>
    </citation>
    <scope>NUCLEOTIDE SEQUENCE</scope>
    <source>
        <strain evidence="3">NRRL 53441</strain>
    </source>
</reference>
<protein>
    <submittedName>
        <fullName evidence="3">Uncharacterized protein</fullName>
    </submittedName>
</protein>
<accession>A0A8H4KI51</accession>
<feature type="region of interest" description="Disordered" evidence="1">
    <location>
        <begin position="72"/>
        <end position="135"/>
    </location>
</feature>
<dbReference type="Proteomes" id="UP000605986">
    <property type="component" value="Unassembled WGS sequence"/>
</dbReference>
<feature type="chain" id="PRO_5034503343" evidence="2">
    <location>
        <begin position="22"/>
        <end position="266"/>
    </location>
</feature>
<evidence type="ECO:0000256" key="1">
    <source>
        <dbReference type="SAM" id="MobiDB-lite"/>
    </source>
</evidence>
<name>A0A8H4KI51_9HYPO</name>
<feature type="compositionally biased region" description="Low complexity" evidence="1">
    <location>
        <begin position="72"/>
        <end position="91"/>
    </location>
</feature>
<feature type="compositionally biased region" description="Polar residues" evidence="1">
    <location>
        <begin position="97"/>
        <end position="118"/>
    </location>
</feature>
<evidence type="ECO:0000256" key="2">
    <source>
        <dbReference type="SAM" id="SignalP"/>
    </source>
</evidence>
<feature type="compositionally biased region" description="Low complexity" evidence="1">
    <location>
        <begin position="119"/>
        <end position="135"/>
    </location>
</feature>
<feature type="signal peptide" evidence="2">
    <location>
        <begin position="1"/>
        <end position="21"/>
    </location>
</feature>
<evidence type="ECO:0000313" key="3">
    <source>
        <dbReference type="EMBL" id="KAF4450221.1"/>
    </source>
</evidence>
<proteinExistence type="predicted"/>
<keyword evidence="2" id="KW-0732">Signal</keyword>
<evidence type="ECO:0000313" key="4">
    <source>
        <dbReference type="Proteomes" id="UP000605986"/>
    </source>
</evidence>
<sequence length="266" mass="28275">MARFTLFASLLPLVAFAGVEAGPCKPSSSVATTAVSLSAATETTISNSGTTEVETTTVAEVQSSTTVVEIETTTTTHETEVKTTTTDASETLPDTAAQETTSSSEVPIESAPSSSMGDTTKVPTTTTTQDSTTTTTMPPVDACVFGVTSPNGEPVLEQRNADCYDYNVVTVSPYTYTETVFVHRRVKRGVTIDSAPTPAPRQAIRREADIETATTIQPTEKPAYATYCDSAEDYYDACSSLRITRHTSSLATPTTTVHSFIKTIYT</sequence>
<dbReference type="EMBL" id="JAADJG010000253">
    <property type="protein sequence ID" value="KAF4450221.1"/>
    <property type="molecule type" value="Genomic_DNA"/>
</dbReference>
<dbReference type="AlphaFoldDB" id="A0A8H4KI51"/>
<organism evidence="3 4">
    <name type="scientific">Fusarium austroafricanum</name>
    <dbReference type="NCBI Taxonomy" id="2364996"/>
    <lineage>
        <taxon>Eukaryota</taxon>
        <taxon>Fungi</taxon>
        <taxon>Dikarya</taxon>
        <taxon>Ascomycota</taxon>
        <taxon>Pezizomycotina</taxon>
        <taxon>Sordariomycetes</taxon>
        <taxon>Hypocreomycetidae</taxon>
        <taxon>Hypocreales</taxon>
        <taxon>Nectriaceae</taxon>
        <taxon>Fusarium</taxon>
        <taxon>Fusarium concolor species complex</taxon>
    </lineage>
</organism>
<keyword evidence="4" id="KW-1185">Reference proteome</keyword>
<dbReference type="OrthoDB" id="3563678at2759"/>
<comment type="caution">
    <text evidence="3">The sequence shown here is derived from an EMBL/GenBank/DDBJ whole genome shotgun (WGS) entry which is preliminary data.</text>
</comment>